<dbReference type="SMART" id="SM00184">
    <property type="entry name" value="RING"/>
    <property type="match status" value="1"/>
</dbReference>
<dbReference type="FunFam" id="3.30.40.10:FF:000429">
    <property type="entry name" value="E3 ubiquitin-protein ligase RNF13"/>
    <property type="match status" value="1"/>
</dbReference>
<keyword evidence="8 14" id="KW-1133">Transmembrane helix</keyword>
<organism evidence="17 18">
    <name type="scientific">Hypothenemus hampei</name>
    <name type="common">Coffee berry borer</name>
    <dbReference type="NCBI Taxonomy" id="57062"/>
    <lineage>
        <taxon>Eukaryota</taxon>
        <taxon>Metazoa</taxon>
        <taxon>Ecdysozoa</taxon>
        <taxon>Arthropoda</taxon>
        <taxon>Hexapoda</taxon>
        <taxon>Insecta</taxon>
        <taxon>Pterygota</taxon>
        <taxon>Neoptera</taxon>
        <taxon>Endopterygota</taxon>
        <taxon>Coleoptera</taxon>
        <taxon>Polyphaga</taxon>
        <taxon>Cucujiformia</taxon>
        <taxon>Curculionidae</taxon>
        <taxon>Scolytinae</taxon>
        <taxon>Hypothenemus</taxon>
    </lineage>
</organism>
<dbReference type="PROSITE" id="PS50089">
    <property type="entry name" value="ZF_RING_2"/>
    <property type="match status" value="1"/>
</dbReference>
<evidence type="ECO:0000259" key="16">
    <source>
        <dbReference type="PROSITE" id="PS50089"/>
    </source>
</evidence>
<feature type="region of interest" description="Disordered" evidence="13">
    <location>
        <begin position="344"/>
        <end position="372"/>
    </location>
</feature>
<evidence type="ECO:0000313" key="17">
    <source>
        <dbReference type="EMBL" id="KAL1491495.1"/>
    </source>
</evidence>
<evidence type="ECO:0000256" key="2">
    <source>
        <dbReference type="ARBA" id="ARBA00022679"/>
    </source>
</evidence>
<comment type="pathway">
    <text evidence="1">Protein modification; protein ubiquitination.</text>
</comment>
<dbReference type="Gene3D" id="3.30.40.10">
    <property type="entry name" value="Zinc/RING finger domain, C3HC4 (zinc finger)"/>
    <property type="match status" value="1"/>
</dbReference>
<evidence type="ECO:0000256" key="14">
    <source>
        <dbReference type="SAM" id="Phobius"/>
    </source>
</evidence>
<comment type="subcellular location">
    <subcellularLocation>
        <location evidence="11">Endomembrane system</location>
        <topology evidence="11">Single-pass type I membrane protein</topology>
    </subcellularLocation>
</comment>
<keyword evidence="2" id="KW-0808">Transferase</keyword>
<dbReference type="EMBL" id="JBDJPC010000009">
    <property type="protein sequence ID" value="KAL1491495.1"/>
    <property type="molecule type" value="Genomic_DNA"/>
</dbReference>
<feature type="chain" id="PRO_5044809321" description="RING-type domain-containing protein" evidence="15">
    <location>
        <begin position="23"/>
        <end position="427"/>
    </location>
</feature>
<evidence type="ECO:0000256" key="3">
    <source>
        <dbReference type="ARBA" id="ARBA00022692"/>
    </source>
</evidence>
<evidence type="ECO:0000256" key="7">
    <source>
        <dbReference type="ARBA" id="ARBA00022833"/>
    </source>
</evidence>
<dbReference type="PANTHER" id="PTHR47168">
    <property type="entry name" value="RING ZINC FINGER DOMAIN SUPERFAMILY PROTEIN-RELATED"/>
    <property type="match status" value="1"/>
</dbReference>
<keyword evidence="9 14" id="KW-0472">Membrane</keyword>
<sequence length="427" mass="48574">MKLFAFSVLIVLGFQQLLFCQAEIYAIRFNSEFYFEEFTDAPATFGPDLSEKSVRGMLFHATPPSACNETLTPVPPYDDNILEKWVLLVPRYAADQNCTFEQKIRMAQLRGYNAVIVYNVGSNELVPMSAQNATGINISSVFVSQSTGLMLKNVYTDPNFFVVITSETPFNIQTHLLIPFAIVVGICFIVMVVFMIIKFIKDRRRQRRHRLPKSQLNKIPTCKFQKGDRYDTCVICLDDYIEGEKLRVLPCNHVYHMKCIDPWLTKNKRVCPICKRKVFAQNEPHAESDTESDTDDRTPLIRSGTRGTQGGTFQIQNENPLNRAARSISQVLEGRNFVTASDHHSINTERQDEHHSIDTSTSDGSSTISDRTVPPISKLVYQCIVHRSEWYDDADDHANGSSTQQQQQQQKESEEESSYPDCSDVIV</sequence>
<dbReference type="GO" id="GO:0008270">
    <property type="term" value="F:zinc ion binding"/>
    <property type="evidence" value="ECO:0007669"/>
    <property type="project" value="UniProtKB-KW"/>
</dbReference>
<keyword evidence="6 12" id="KW-0863">Zinc-finger</keyword>
<evidence type="ECO:0000256" key="8">
    <source>
        <dbReference type="ARBA" id="ARBA00022989"/>
    </source>
</evidence>
<keyword evidence="3 14" id="KW-0812">Transmembrane</keyword>
<evidence type="ECO:0000256" key="6">
    <source>
        <dbReference type="ARBA" id="ARBA00022771"/>
    </source>
</evidence>
<keyword evidence="5 15" id="KW-0732">Signal</keyword>
<dbReference type="Proteomes" id="UP001566132">
    <property type="component" value="Unassembled WGS sequence"/>
</dbReference>
<evidence type="ECO:0000313" key="18">
    <source>
        <dbReference type="Proteomes" id="UP001566132"/>
    </source>
</evidence>
<evidence type="ECO:0000256" key="15">
    <source>
        <dbReference type="SAM" id="SignalP"/>
    </source>
</evidence>
<feature type="region of interest" description="Disordered" evidence="13">
    <location>
        <begin position="392"/>
        <end position="427"/>
    </location>
</feature>
<feature type="compositionally biased region" description="Polar residues" evidence="13">
    <location>
        <begin position="311"/>
        <end position="320"/>
    </location>
</feature>
<feature type="domain" description="RING-type" evidence="16">
    <location>
        <begin position="233"/>
        <end position="275"/>
    </location>
</feature>
<evidence type="ECO:0000256" key="5">
    <source>
        <dbReference type="ARBA" id="ARBA00022729"/>
    </source>
</evidence>
<feature type="signal peptide" evidence="15">
    <location>
        <begin position="1"/>
        <end position="22"/>
    </location>
</feature>
<dbReference type="GO" id="GO:0016740">
    <property type="term" value="F:transferase activity"/>
    <property type="evidence" value="ECO:0007669"/>
    <property type="project" value="UniProtKB-KW"/>
</dbReference>
<feature type="transmembrane region" description="Helical" evidence="14">
    <location>
        <begin position="176"/>
        <end position="200"/>
    </location>
</feature>
<dbReference type="GO" id="GO:0012505">
    <property type="term" value="C:endomembrane system"/>
    <property type="evidence" value="ECO:0007669"/>
    <property type="project" value="UniProtKB-SubCell"/>
</dbReference>
<dbReference type="SUPFAM" id="SSF57850">
    <property type="entry name" value="RING/U-box"/>
    <property type="match status" value="1"/>
</dbReference>
<proteinExistence type="predicted"/>
<dbReference type="InterPro" id="IPR003137">
    <property type="entry name" value="PA_domain"/>
</dbReference>
<dbReference type="CDD" id="cd02123">
    <property type="entry name" value="PA_C_RZF_like"/>
    <property type="match status" value="1"/>
</dbReference>
<dbReference type="Gene3D" id="3.50.30.30">
    <property type="match status" value="1"/>
</dbReference>
<name>A0ABD1EAA0_HYPHA</name>
<protein>
    <recommendedName>
        <fullName evidence="16">RING-type domain-containing protein</fullName>
    </recommendedName>
</protein>
<dbReference type="PANTHER" id="PTHR47168:SF1">
    <property type="entry name" value="OS02G0798600 PROTEIN"/>
    <property type="match status" value="1"/>
</dbReference>
<evidence type="ECO:0000256" key="4">
    <source>
        <dbReference type="ARBA" id="ARBA00022723"/>
    </source>
</evidence>
<dbReference type="Pfam" id="PF02225">
    <property type="entry name" value="PA"/>
    <property type="match status" value="1"/>
</dbReference>
<evidence type="ECO:0000256" key="10">
    <source>
        <dbReference type="ARBA" id="ARBA00023180"/>
    </source>
</evidence>
<dbReference type="GO" id="GO:0005737">
    <property type="term" value="C:cytoplasm"/>
    <property type="evidence" value="ECO:0007669"/>
    <property type="project" value="UniProtKB-ARBA"/>
</dbReference>
<dbReference type="InterPro" id="IPR001841">
    <property type="entry name" value="Znf_RING"/>
</dbReference>
<keyword evidence="4" id="KW-0479">Metal-binding</keyword>
<dbReference type="Pfam" id="PF13639">
    <property type="entry name" value="zf-RING_2"/>
    <property type="match status" value="1"/>
</dbReference>
<evidence type="ECO:0000256" key="13">
    <source>
        <dbReference type="SAM" id="MobiDB-lite"/>
    </source>
</evidence>
<feature type="region of interest" description="Disordered" evidence="13">
    <location>
        <begin position="282"/>
        <end position="322"/>
    </location>
</feature>
<dbReference type="FunFam" id="3.50.30.30:FF:000026">
    <property type="entry name" value="E3 ubiquitin-protein ligase RNF13"/>
    <property type="match status" value="1"/>
</dbReference>
<feature type="compositionally biased region" description="Low complexity" evidence="13">
    <location>
        <begin position="401"/>
        <end position="410"/>
    </location>
</feature>
<evidence type="ECO:0000256" key="11">
    <source>
        <dbReference type="ARBA" id="ARBA00046288"/>
    </source>
</evidence>
<keyword evidence="18" id="KW-1185">Reference proteome</keyword>
<evidence type="ECO:0000256" key="12">
    <source>
        <dbReference type="PROSITE-ProRule" id="PRU00175"/>
    </source>
</evidence>
<feature type="compositionally biased region" description="Low complexity" evidence="13">
    <location>
        <begin position="358"/>
        <end position="370"/>
    </location>
</feature>
<evidence type="ECO:0000256" key="1">
    <source>
        <dbReference type="ARBA" id="ARBA00004906"/>
    </source>
</evidence>
<evidence type="ECO:0000256" key="9">
    <source>
        <dbReference type="ARBA" id="ARBA00023136"/>
    </source>
</evidence>
<dbReference type="InterPro" id="IPR051653">
    <property type="entry name" value="E3_ligase_sorting_rcpt"/>
</dbReference>
<comment type="caution">
    <text evidence="17">The sequence shown here is derived from an EMBL/GenBank/DDBJ whole genome shotgun (WGS) entry which is preliminary data.</text>
</comment>
<dbReference type="AlphaFoldDB" id="A0ABD1EAA0"/>
<keyword evidence="7" id="KW-0862">Zinc</keyword>
<feature type="compositionally biased region" description="Basic and acidic residues" evidence="13">
    <location>
        <begin position="344"/>
        <end position="357"/>
    </location>
</feature>
<reference evidence="17 18" key="1">
    <citation type="submission" date="2024-05" db="EMBL/GenBank/DDBJ databases">
        <title>Genetic variation in Jamaican populations of the coffee berry borer (Hypothenemus hampei).</title>
        <authorList>
            <person name="Errbii M."/>
            <person name="Myrie A."/>
        </authorList>
    </citation>
    <scope>NUCLEOTIDE SEQUENCE [LARGE SCALE GENOMIC DNA]</scope>
    <source>
        <strain evidence="17">JA-Hopewell-2020-01-JO</strain>
        <tissue evidence="17">Whole body</tissue>
    </source>
</reference>
<keyword evidence="10" id="KW-0325">Glycoprotein</keyword>
<accession>A0ABD1EAA0</accession>
<dbReference type="InterPro" id="IPR013083">
    <property type="entry name" value="Znf_RING/FYVE/PHD"/>
</dbReference>
<gene>
    <name evidence="17" type="ORF">ABEB36_012084</name>
</gene>
<dbReference type="InterPro" id="IPR044744">
    <property type="entry name" value="ZNRF4/RNF13/RNF167_PA"/>
</dbReference>